<evidence type="ECO:0000256" key="1">
    <source>
        <dbReference type="ARBA" id="ARBA00022505"/>
    </source>
</evidence>
<gene>
    <name evidence="3" type="ORF">P4447_14340</name>
</gene>
<accession>A0ABU6NC11</accession>
<dbReference type="InterPro" id="IPR046867">
    <property type="entry name" value="AldOxase/xan_DH_MoCoBD2"/>
</dbReference>
<feature type="domain" description="Aldehyde oxidase/xanthine dehydrogenase second molybdopterin binding" evidence="2">
    <location>
        <begin position="3"/>
        <end position="69"/>
    </location>
</feature>
<dbReference type="Gene3D" id="3.30.365.10">
    <property type="entry name" value="Aldehyde oxidase/xanthine dehydrogenase, molybdopterin binding domain"/>
    <property type="match status" value="1"/>
</dbReference>
<organism evidence="3 4">
    <name type="scientific">Bacillus xiapuensis</name>
    <dbReference type="NCBI Taxonomy" id="2014075"/>
    <lineage>
        <taxon>Bacteria</taxon>
        <taxon>Bacillati</taxon>
        <taxon>Bacillota</taxon>
        <taxon>Bacilli</taxon>
        <taxon>Bacillales</taxon>
        <taxon>Bacillaceae</taxon>
        <taxon>Bacillus</taxon>
    </lineage>
</organism>
<dbReference type="Pfam" id="PF20256">
    <property type="entry name" value="MoCoBD_2"/>
    <property type="match status" value="1"/>
</dbReference>
<dbReference type="EMBL" id="JARMQG010000199">
    <property type="protein sequence ID" value="MED3563605.1"/>
    <property type="molecule type" value="Genomic_DNA"/>
</dbReference>
<keyword evidence="1" id="KW-0500">Molybdenum</keyword>
<evidence type="ECO:0000259" key="2">
    <source>
        <dbReference type="Pfam" id="PF20256"/>
    </source>
</evidence>
<name>A0ABU6NC11_9BACI</name>
<dbReference type="InterPro" id="IPR037165">
    <property type="entry name" value="AldOxase/xan_DH_Mopterin-bd_sf"/>
</dbReference>
<dbReference type="PANTHER" id="PTHR11908">
    <property type="entry name" value="XANTHINE DEHYDROGENASE"/>
    <property type="match status" value="1"/>
</dbReference>
<dbReference type="RefSeq" id="WP_327968659.1">
    <property type="nucleotide sequence ID" value="NZ_JARMQG010000199.1"/>
</dbReference>
<feature type="non-terminal residue" evidence="3">
    <location>
        <position position="1"/>
    </location>
</feature>
<protein>
    <submittedName>
        <fullName evidence="3">Molybdopterin-dependent oxidoreductase</fullName>
    </submittedName>
</protein>
<dbReference type="InterPro" id="IPR016208">
    <property type="entry name" value="Ald_Oxase/xanthine_DH-like"/>
</dbReference>
<dbReference type="Proteomes" id="UP001330749">
    <property type="component" value="Unassembled WGS sequence"/>
</dbReference>
<sequence length="132" mass="14413">DYTYKILKAYSVIDIGKVLNKKAAEGQVMGAMSMGLNFGSSETFIFSEDGKVLNPRLRTYVPFRYGDHPKYIVHFLETPYIDGPYGARGVGEHGLIGMPAALANSLSIASGADLNKLPLTPESIWKTKKAVD</sequence>
<keyword evidence="4" id="KW-1185">Reference proteome</keyword>
<dbReference type="SUPFAM" id="SSF56003">
    <property type="entry name" value="Molybdenum cofactor-binding domain"/>
    <property type="match status" value="1"/>
</dbReference>
<comment type="caution">
    <text evidence="3">The sequence shown here is derived from an EMBL/GenBank/DDBJ whole genome shotgun (WGS) entry which is preliminary data.</text>
</comment>
<evidence type="ECO:0000313" key="4">
    <source>
        <dbReference type="Proteomes" id="UP001330749"/>
    </source>
</evidence>
<evidence type="ECO:0000313" key="3">
    <source>
        <dbReference type="EMBL" id="MED3563605.1"/>
    </source>
</evidence>
<dbReference type="PANTHER" id="PTHR11908:SF132">
    <property type="entry name" value="ALDEHYDE OXIDASE 1-RELATED"/>
    <property type="match status" value="1"/>
</dbReference>
<proteinExistence type="predicted"/>
<reference evidence="3 4" key="1">
    <citation type="submission" date="2023-03" db="EMBL/GenBank/DDBJ databases">
        <title>Bacillus Genome Sequencing.</title>
        <authorList>
            <person name="Dunlap C."/>
        </authorList>
    </citation>
    <scope>NUCLEOTIDE SEQUENCE [LARGE SCALE GENOMIC DNA]</scope>
    <source>
        <strain evidence="3 4">B-14544</strain>
    </source>
</reference>